<feature type="domain" description="YdhG-like" evidence="1">
    <location>
        <begin position="21"/>
        <end position="110"/>
    </location>
</feature>
<dbReference type="Gene3D" id="3.90.1150.200">
    <property type="match status" value="1"/>
</dbReference>
<dbReference type="AlphaFoldDB" id="A0A7Y9H6I7"/>
<evidence type="ECO:0000313" key="3">
    <source>
        <dbReference type="Proteomes" id="UP000549911"/>
    </source>
</evidence>
<accession>A0A7Y9H6I7</accession>
<proteinExistence type="predicted"/>
<reference evidence="2 3" key="2">
    <citation type="submission" date="2020-08" db="EMBL/GenBank/DDBJ databases">
        <title>The Agave Microbiome: Exploring the role of microbial communities in plant adaptations to desert environments.</title>
        <authorList>
            <person name="Partida-Martinez L.P."/>
        </authorList>
    </citation>
    <scope>NUCLEOTIDE SEQUENCE [LARGE SCALE GENOMIC DNA]</scope>
    <source>
        <strain evidence="2 3">AT2.17</strain>
    </source>
</reference>
<protein>
    <submittedName>
        <fullName evidence="2">Uncharacterized protein YdhG (YjbR/CyaY superfamily)</fullName>
    </submittedName>
</protein>
<organism evidence="2 3">
    <name type="scientific">Nocardioides cavernae</name>
    <dbReference type="NCBI Taxonomy" id="1921566"/>
    <lineage>
        <taxon>Bacteria</taxon>
        <taxon>Bacillati</taxon>
        <taxon>Actinomycetota</taxon>
        <taxon>Actinomycetes</taxon>
        <taxon>Propionibacteriales</taxon>
        <taxon>Nocardioidaceae</taxon>
        <taxon>Nocardioides</taxon>
    </lineage>
</organism>
<dbReference type="InterPro" id="IPR014922">
    <property type="entry name" value="YdhG-like"/>
</dbReference>
<dbReference type="Proteomes" id="UP000549911">
    <property type="component" value="Unassembled WGS sequence"/>
</dbReference>
<reference evidence="2 3" key="1">
    <citation type="submission" date="2020-07" db="EMBL/GenBank/DDBJ databases">
        <authorList>
            <person name="Partida-Martinez L."/>
            <person name="Huntemann M."/>
            <person name="Clum A."/>
            <person name="Wang J."/>
            <person name="Palaniappan K."/>
            <person name="Ritter S."/>
            <person name="Chen I.-M."/>
            <person name="Stamatis D."/>
            <person name="Reddy T."/>
            <person name="O'Malley R."/>
            <person name="Daum C."/>
            <person name="Shapiro N."/>
            <person name="Ivanova N."/>
            <person name="Kyrpides N."/>
            <person name="Woyke T."/>
        </authorList>
    </citation>
    <scope>NUCLEOTIDE SEQUENCE [LARGE SCALE GENOMIC DNA]</scope>
    <source>
        <strain evidence="2 3">AT2.17</strain>
    </source>
</reference>
<dbReference type="EMBL" id="JACCBW010000006">
    <property type="protein sequence ID" value="NYE38822.1"/>
    <property type="molecule type" value="Genomic_DNA"/>
</dbReference>
<dbReference type="SUPFAM" id="SSF159888">
    <property type="entry name" value="YdhG-like"/>
    <property type="match status" value="1"/>
</dbReference>
<gene>
    <name evidence="2" type="ORF">F4692_003973</name>
</gene>
<comment type="caution">
    <text evidence="2">The sequence shown here is derived from an EMBL/GenBank/DDBJ whole genome shotgun (WGS) entry which is preliminary data.</text>
</comment>
<keyword evidence="3" id="KW-1185">Reference proteome</keyword>
<evidence type="ECO:0000313" key="2">
    <source>
        <dbReference type="EMBL" id="NYE38822.1"/>
    </source>
</evidence>
<evidence type="ECO:0000259" key="1">
    <source>
        <dbReference type="Pfam" id="PF08818"/>
    </source>
</evidence>
<dbReference type="Pfam" id="PF08818">
    <property type="entry name" value="DUF1801"/>
    <property type="match status" value="1"/>
</dbReference>
<name>A0A7Y9H6I7_9ACTN</name>
<dbReference type="RefSeq" id="WP_179621452.1">
    <property type="nucleotide sequence ID" value="NZ_JACCBW010000006.1"/>
</dbReference>
<sequence>MSPPGAEAVDAYVAQFPPEVQDRLTRLRHVILEHLPGGEETIRYDMPAVMVGARYGLHFAGWKKHVALYPVPRLDEPLESRVSPYRTGQDTVRFLHSRDLPYELVGEICDHVAALRR</sequence>